<protein>
    <submittedName>
        <fullName evidence="1">Uncharacterized protein</fullName>
    </submittedName>
</protein>
<dbReference type="EMBL" id="OZ023702">
    <property type="protein sequence ID" value="CAK9858499.1"/>
    <property type="molecule type" value="Genomic_DNA"/>
</dbReference>
<keyword evidence="2" id="KW-1185">Reference proteome</keyword>
<dbReference type="Proteomes" id="UP001497522">
    <property type="component" value="Chromosome 1"/>
</dbReference>
<proteinExistence type="predicted"/>
<accession>A0ABP1A7H4</accession>
<sequence length="78" mass="8340">MAFCPEGPQAACILCAGVITIVKLLQLLEYIIMYSIYNSSGQLLGGCHCGIPLPAPNPDCIGEPTHSGHKRLTIFKNP</sequence>
<gene>
    <name evidence="1" type="ORF">CSSPJE1EN2_LOCUS1494</name>
</gene>
<evidence type="ECO:0000313" key="1">
    <source>
        <dbReference type="EMBL" id="CAK9858499.1"/>
    </source>
</evidence>
<reference evidence="1 2" key="1">
    <citation type="submission" date="2024-03" db="EMBL/GenBank/DDBJ databases">
        <authorList>
            <consortium name="ELIXIR-Norway"/>
            <consortium name="Elixir Norway"/>
        </authorList>
    </citation>
    <scope>NUCLEOTIDE SEQUENCE [LARGE SCALE GENOMIC DNA]</scope>
</reference>
<organism evidence="1 2">
    <name type="scientific">Sphagnum jensenii</name>
    <dbReference type="NCBI Taxonomy" id="128206"/>
    <lineage>
        <taxon>Eukaryota</taxon>
        <taxon>Viridiplantae</taxon>
        <taxon>Streptophyta</taxon>
        <taxon>Embryophyta</taxon>
        <taxon>Bryophyta</taxon>
        <taxon>Sphagnophytina</taxon>
        <taxon>Sphagnopsida</taxon>
        <taxon>Sphagnales</taxon>
        <taxon>Sphagnaceae</taxon>
        <taxon>Sphagnum</taxon>
    </lineage>
</organism>
<evidence type="ECO:0000313" key="2">
    <source>
        <dbReference type="Proteomes" id="UP001497522"/>
    </source>
</evidence>
<name>A0ABP1A7H4_9BRYO</name>